<name>A0ABD0NSV8_CIRMR</name>
<keyword evidence="2" id="KW-1185">Reference proteome</keyword>
<sequence>MTVRYPARRVSPLCCENGELGRKLAAAELEVIHLSEFLKQNTQKYTEDIKKLEEK</sequence>
<accession>A0ABD0NSV8</accession>
<dbReference type="AlphaFoldDB" id="A0ABD0NSV8"/>
<dbReference type="Proteomes" id="UP001529510">
    <property type="component" value="Unassembled WGS sequence"/>
</dbReference>
<evidence type="ECO:0000313" key="2">
    <source>
        <dbReference type="Proteomes" id="UP001529510"/>
    </source>
</evidence>
<evidence type="ECO:0000313" key="1">
    <source>
        <dbReference type="EMBL" id="KAL0164993.1"/>
    </source>
</evidence>
<proteinExistence type="predicted"/>
<gene>
    <name evidence="1" type="ORF">M9458_040746</name>
</gene>
<protein>
    <submittedName>
        <fullName evidence="1">Uncharacterized protein</fullName>
    </submittedName>
</protein>
<dbReference type="PANTHER" id="PTHR31075:SF2">
    <property type="entry name" value="CENTROSOMAL PROTEIN OF 85 KDA-LIKE"/>
    <property type="match status" value="1"/>
</dbReference>
<dbReference type="PANTHER" id="PTHR31075">
    <property type="entry name" value="CENTROSOMAL PROTEIN OF 85 KDA"/>
    <property type="match status" value="1"/>
</dbReference>
<feature type="non-terminal residue" evidence="1">
    <location>
        <position position="55"/>
    </location>
</feature>
<reference evidence="1 2" key="1">
    <citation type="submission" date="2024-05" db="EMBL/GenBank/DDBJ databases">
        <title>Genome sequencing and assembly of Indian major carp, Cirrhinus mrigala (Hamilton, 1822).</title>
        <authorList>
            <person name="Mohindra V."/>
            <person name="Chowdhury L.M."/>
            <person name="Lal K."/>
            <person name="Jena J.K."/>
        </authorList>
    </citation>
    <scope>NUCLEOTIDE SEQUENCE [LARGE SCALE GENOMIC DNA]</scope>
    <source>
        <strain evidence="1">CM1030</strain>
        <tissue evidence="1">Blood</tissue>
    </source>
</reference>
<comment type="caution">
    <text evidence="1">The sequence shown here is derived from an EMBL/GenBank/DDBJ whole genome shotgun (WGS) entry which is preliminary data.</text>
</comment>
<organism evidence="1 2">
    <name type="scientific">Cirrhinus mrigala</name>
    <name type="common">Mrigala</name>
    <dbReference type="NCBI Taxonomy" id="683832"/>
    <lineage>
        <taxon>Eukaryota</taxon>
        <taxon>Metazoa</taxon>
        <taxon>Chordata</taxon>
        <taxon>Craniata</taxon>
        <taxon>Vertebrata</taxon>
        <taxon>Euteleostomi</taxon>
        <taxon>Actinopterygii</taxon>
        <taxon>Neopterygii</taxon>
        <taxon>Teleostei</taxon>
        <taxon>Ostariophysi</taxon>
        <taxon>Cypriniformes</taxon>
        <taxon>Cyprinidae</taxon>
        <taxon>Labeoninae</taxon>
        <taxon>Labeonini</taxon>
        <taxon>Cirrhinus</taxon>
    </lineage>
</organism>
<dbReference type="InterPro" id="IPR040210">
    <property type="entry name" value="Cep85/Cep85L"/>
</dbReference>
<dbReference type="EMBL" id="JAMKFB020000020">
    <property type="protein sequence ID" value="KAL0164993.1"/>
    <property type="molecule type" value="Genomic_DNA"/>
</dbReference>